<dbReference type="HOGENOM" id="CLU_2139199_0_0_1"/>
<dbReference type="InParanoid" id="M3YR76"/>
<dbReference type="EMBL" id="AEYP01083838">
    <property type="status" value="NOT_ANNOTATED_CDS"/>
    <property type="molecule type" value="Genomic_DNA"/>
</dbReference>
<evidence type="ECO:0000256" key="1">
    <source>
        <dbReference type="SAM" id="MobiDB-lite"/>
    </source>
</evidence>
<organism evidence="2">
    <name type="scientific">Mustela putorius furo</name>
    <name type="common">European domestic ferret</name>
    <name type="synonym">Mustela furo</name>
    <dbReference type="NCBI Taxonomy" id="9669"/>
    <lineage>
        <taxon>Eukaryota</taxon>
        <taxon>Metazoa</taxon>
        <taxon>Chordata</taxon>
        <taxon>Craniata</taxon>
        <taxon>Vertebrata</taxon>
        <taxon>Euteleostomi</taxon>
        <taxon>Mammalia</taxon>
        <taxon>Eutheria</taxon>
        <taxon>Laurasiatheria</taxon>
        <taxon>Carnivora</taxon>
        <taxon>Caniformia</taxon>
        <taxon>Musteloidea</taxon>
        <taxon>Mustelidae</taxon>
        <taxon>Mustelinae</taxon>
        <taxon>Mustela</taxon>
    </lineage>
</organism>
<feature type="region of interest" description="Disordered" evidence="1">
    <location>
        <begin position="85"/>
        <end position="113"/>
    </location>
</feature>
<dbReference type="AlphaFoldDB" id="M3YR76"/>
<accession>M3YR76</accession>
<protein>
    <submittedName>
        <fullName evidence="2">Uncharacterized protein</fullName>
    </submittedName>
</protein>
<feature type="region of interest" description="Disordered" evidence="1">
    <location>
        <begin position="1"/>
        <end position="28"/>
    </location>
</feature>
<dbReference type="Ensembl" id="ENSMPUT00000014055.1">
    <property type="protein sequence ID" value="ENSMPUP00000013835.1"/>
    <property type="gene ID" value="ENSMPUG00000013940.1"/>
</dbReference>
<feature type="compositionally biased region" description="Pro residues" evidence="1">
    <location>
        <begin position="94"/>
        <end position="106"/>
    </location>
</feature>
<reference evidence="2" key="1">
    <citation type="submission" date="2024-06" db="UniProtKB">
        <authorList>
            <consortium name="Ensembl"/>
        </authorList>
    </citation>
    <scope>IDENTIFICATION</scope>
</reference>
<sequence length="113" mass="12314">QQFTSRTSPPAPRGPPGPGPVSWRSWPGCVGSRGFGPWRWRPRERARRVWGPRAGGTEPVSPSVSCSTASCAVEARRAFPQACAHPAPKHTLPPRLPFGVYPPPTPWNELEPT</sequence>
<proteinExistence type="predicted"/>
<feature type="compositionally biased region" description="Pro residues" evidence="1">
    <location>
        <begin position="9"/>
        <end position="19"/>
    </location>
</feature>
<evidence type="ECO:0000313" key="2">
    <source>
        <dbReference type="Ensembl" id="ENSMPUP00000013835.1"/>
    </source>
</evidence>
<name>M3YR76_MUSPF</name>